<sequence length="77" mass="8471">MIKDTLQPSLCCCTLPLPLDKVVWVSGRCSASTQCGWVVHKGVLTRTYALLVEGQLVYAATKDRAMAAVRKPEEHII</sequence>
<protein>
    <submittedName>
        <fullName evidence="1">Uncharacterized protein</fullName>
    </submittedName>
</protein>
<dbReference type="EMBL" id="VSRR010003000">
    <property type="protein sequence ID" value="MPC34172.1"/>
    <property type="molecule type" value="Genomic_DNA"/>
</dbReference>
<name>A0A5B7EJ10_PORTR</name>
<evidence type="ECO:0000313" key="2">
    <source>
        <dbReference type="Proteomes" id="UP000324222"/>
    </source>
</evidence>
<dbReference type="Proteomes" id="UP000324222">
    <property type="component" value="Unassembled WGS sequence"/>
</dbReference>
<comment type="caution">
    <text evidence="1">The sequence shown here is derived from an EMBL/GenBank/DDBJ whole genome shotgun (WGS) entry which is preliminary data.</text>
</comment>
<keyword evidence="2" id="KW-1185">Reference proteome</keyword>
<organism evidence="1 2">
    <name type="scientific">Portunus trituberculatus</name>
    <name type="common">Swimming crab</name>
    <name type="synonym">Neptunus trituberculatus</name>
    <dbReference type="NCBI Taxonomy" id="210409"/>
    <lineage>
        <taxon>Eukaryota</taxon>
        <taxon>Metazoa</taxon>
        <taxon>Ecdysozoa</taxon>
        <taxon>Arthropoda</taxon>
        <taxon>Crustacea</taxon>
        <taxon>Multicrustacea</taxon>
        <taxon>Malacostraca</taxon>
        <taxon>Eumalacostraca</taxon>
        <taxon>Eucarida</taxon>
        <taxon>Decapoda</taxon>
        <taxon>Pleocyemata</taxon>
        <taxon>Brachyura</taxon>
        <taxon>Eubrachyura</taxon>
        <taxon>Portunoidea</taxon>
        <taxon>Portunidae</taxon>
        <taxon>Portuninae</taxon>
        <taxon>Portunus</taxon>
    </lineage>
</organism>
<accession>A0A5B7EJ10</accession>
<proteinExistence type="predicted"/>
<gene>
    <name evidence="1" type="ORF">E2C01_027553</name>
</gene>
<reference evidence="1 2" key="1">
    <citation type="submission" date="2019-05" db="EMBL/GenBank/DDBJ databases">
        <title>Another draft genome of Portunus trituberculatus and its Hox gene families provides insights of decapod evolution.</title>
        <authorList>
            <person name="Jeong J.-H."/>
            <person name="Song I."/>
            <person name="Kim S."/>
            <person name="Choi T."/>
            <person name="Kim D."/>
            <person name="Ryu S."/>
            <person name="Kim W."/>
        </authorList>
    </citation>
    <scope>NUCLEOTIDE SEQUENCE [LARGE SCALE GENOMIC DNA]</scope>
    <source>
        <tissue evidence="1">Muscle</tissue>
    </source>
</reference>
<dbReference type="AlphaFoldDB" id="A0A5B7EJ10"/>
<evidence type="ECO:0000313" key="1">
    <source>
        <dbReference type="EMBL" id="MPC34172.1"/>
    </source>
</evidence>